<comment type="caution">
    <text evidence="6">The sequence shown here is derived from an EMBL/GenBank/DDBJ whole genome shotgun (WGS) entry which is preliminary data.</text>
</comment>
<dbReference type="SUPFAM" id="SSF46785">
    <property type="entry name" value="Winged helix' DNA-binding domain"/>
    <property type="match status" value="1"/>
</dbReference>
<dbReference type="NCBIfam" id="NF033788">
    <property type="entry name" value="HTH_metalloreg"/>
    <property type="match status" value="1"/>
</dbReference>
<evidence type="ECO:0000313" key="6">
    <source>
        <dbReference type="EMBL" id="EEF65790.1"/>
    </source>
</evidence>
<dbReference type="InterPro" id="IPR018334">
    <property type="entry name" value="ArsR_HTH"/>
</dbReference>
<dbReference type="InterPro" id="IPR036390">
    <property type="entry name" value="WH_DNA-bd_sf"/>
</dbReference>
<dbReference type="PROSITE" id="PS00846">
    <property type="entry name" value="HTH_ARSR_1"/>
    <property type="match status" value="1"/>
</dbReference>
<dbReference type="CDD" id="cd00090">
    <property type="entry name" value="HTH_ARSR"/>
    <property type="match status" value="1"/>
</dbReference>
<reference evidence="6 7" key="2">
    <citation type="submission" date="2009-02" db="EMBL/GenBank/DDBJ databases">
        <title>Draft genome sequence of Holdemania filiformis DSM 12042.</title>
        <authorList>
            <person name="Sudarsanam P."/>
            <person name="Ley R."/>
            <person name="Guruge J."/>
            <person name="Turnbaugh P.J."/>
            <person name="Mahowald M."/>
            <person name="Liep D."/>
            <person name="Gordon J."/>
        </authorList>
    </citation>
    <scope>NUCLEOTIDE SEQUENCE [LARGE SCALE GENOMIC DNA]</scope>
    <source>
        <strain evidence="6 7">DSM 12042</strain>
    </source>
</reference>
<proteinExistence type="predicted"/>
<dbReference type="Proteomes" id="UP000005950">
    <property type="component" value="Unassembled WGS sequence"/>
</dbReference>
<dbReference type="Pfam" id="PF01022">
    <property type="entry name" value="HTH_5"/>
    <property type="match status" value="1"/>
</dbReference>
<dbReference type="Gene3D" id="1.10.10.10">
    <property type="entry name" value="Winged helix-like DNA-binding domain superfamily/Winged helix DNA-binding domain"/>
    <property type="match status" value="1"/>
</dbReference>
<dbReference type="EMBL" id="ACCF01000256">
    <property type="protein sequence ID" value="EEF65790.1"/>
    <property type="molecule type" value="Genomic_DNA"/>
</dbReference>
<dbReference type="PANTHER" id="PTHR43132">
    <property type="entry name" value="ARSENICAL RESISTANCE OPERON REPRESSOR ARSR-RELATED"/>
    <property type="match status" value="1"/>
</dbReference>
<evidence type="ECO:0000256" key="1">
    <source>
        <dbReference type="ARBA" id="ARBA00023015"/>
    </source>
</evidence>
<evidence type="ECO:0000313" key="7">
    <source>
        <dbReference type="Proteomes" id="UP000005950"/>
    </source>
</evidence>
<keyword evidence="4" id="KW-0105">Cadmium resistance</keyword>
<dbReference type="HOGENOM" id="CLU_1597980_0_0_9"/>
<organism evidence="6 7">
    <name type="scientific">Holdemania filiformis DSM 12042</name>
    <dbReference type="NCBI Taxonomy" id="545696"/>
    <lineage>
        <taxon>Bacteria</taxon>
        <taxon>Bacillati</taxon>
        <taxon>Bacillota</taxon>
        <taxon>Erysipelotrichia</taxon>
        <taxon>Erysipelotrichales</taxon>
        <taxon>Erysipelotrichaceae</taxon>
        <taxon>Holdemania</taxon>
    </lineage>
</organism>
<dbReference type="PANTHER" id="PTHR43132:SF6">
    <property type="entry name" value="HTH-TYPE TRANSCRIPTIONAL REPRESSOR CZRA"/>
    <property type="match status" value="1"/>
</dbReference>
<evidence type="ECO:0000256" key="4">
    <source>
        <dbReference type="ARBA" id="ARBA00043263"/>
    </source>
</evidence>
<gene>
    <name evidence="6" type="ORF">HOLDEFILI_04082</name>
</gene>
<dbReference type="InterPro" id="IPR036388">
    <property type="entry name" value="WH-like_DNA-bd_sf"/>
</dbReference>
<name>B9YE08_9FIRM</name>
<dbReference type="GO" id="GO:0003677">
    <property type="term" value="F:DNA binding"/>
    <property type="evidence" value="ECO:0007669"/>
    <property type="project" value="UniProtKB-KW"/>
</dbReference>
<dbReference type="SMART" id="SM00418">
    <property type="entry name" value="HTH_ARSR"/>
    <property type="match status" value="1"/>
</dbReference>
<dbReference type="InterPro" id="IPR011991">
    <property type="entry name" value="ArsR-like_HTH"/>
</dbReference>
<dbReference type="STRING" id="545696.HOLDEFILI_04082"/>
<evidence type="ECO:0000256" key="2">
    <source>
        <dbReference type="ARBA" id="ARBA00023125"/>
    </source>
</evidence>
<feature type="domain" description="HTH arsR-type" evidence="5">
    <location>
        <begin position="74"/>
        <end position="166"/>
    </location>
</feature>
<reference evidence="6 7" key="1">
    <citation type="submission" date="2008-12" db="EMBL/GenBank/DDBJ databases">
        <authorList>
            <person name="Fulton L."/>
            <person name="Clifton S."/>
            <person name="Fulton B."/>
            <person name="Xu J."/>
            <person name="Minx P."/>
            <person name="Pepin K.H."/>
            <person name="Johnson M."/>
            <person name="Bhonagiri V."/>
            <person name="Nash W.E."/>
            <person name="Mardis E.R."/>
            <person name="Wilson R.K."/>
        </authorList>
    </citation>
    <scope>NUCLEOTIDE SEQUENCE [LARGE SCALE GENOMIC DNA]</scope>
    <source>
        <strain evidence="6 7">DSM 12042</strain>
    </source>
</reference>
<evidence type="ECO:0000259" key="5">
    <source>
        <dbReference type="PROSITE" id="PS50987"/>
    </source>
</evidence>
<keyword evidence="3" id="KW-0804">Transcription</keyword>
<sequence length="166" mass="19348">FLMFLRNFRSIPINQTEGQSFPGKSKTGKHGRIVRNQTECDIIFPMVVRRMEKEELQEKIVHPEIVAEVEKKMLSESEFEDLALLFKMFADPTRLKVLKALFEREMCVGDLAVLLKMTHSAVSHQLASLKKTRLVRSRKDGKVVYYSLDDDHIEEIFQKALDHVRE</sequence>
<dbReference type="InterPro" id="IPR051011">
    <property type="entry name" value="Metal_resp_trans_reg"/>
</dbReference>
<dbReference type="AlphaFoldDB" id="B9YE08"/>
<keyword evidence="2" id="KW-0238">DNA-binding</keyword>
<accession>B9YE08</accession>
<dbReference type="GO" id="GO:0003700">
    <property type="term" value="F:DNA-binding transcription factor activity"/>
    <property type="evidence" value="ECO:0007669"/>
    <property type="project" value="InterPro"/>
</dbReference>
<dbReference type="GO" id="GO:0046686">
    <property type="term" value="P:response to cadmium ion"/>
    <property type="evidence" value="ECO:0007669"/>
    <property type="project" value="UniProtKB-KW"/>
</dbReference>
<dbReference type="PRINTS" id="PR00778">
    <property type="entry name" value="HTHARSR"/>
</dbReference>
<feature type="non-terminal residue" evidence="6">
    <location>
        <position position="1"/>
    </location>
</feature>
<dbReference type="InterPro" id="IPR001845">
    <property type="entry name" value="HTH_ArsR_DNA-bd_dom"/>
</dbReference>
<protein>
    <submittedName>
        <fullName evidence="6">Transcriptional regulator, ArsR family</fullName>
    </submittedName>
</protein>
<dbReference type="eggNOG" id="COG0640">
    <property type="taxonomic scope" value="Bacteria"/>
</dbReference>
<keyword evidence="1" id="KW-0805">Transcription regulation</keyword>
<evidence type="ECO:0000256" key="3">
    <source>
        <dbReference type="ARBA" id="ARBA00023163"/>
    </source>
</evidence>
<dbReference type="PROSITE" id="PS50987">
    <property type="entry name" value="HTH_ARSR_2"/>
    <property type="match status" value="1"/>
</dbReference>